<name>A0ABW4WWS5_9BACT</name>
<dbReference type="Pfam" id="PF02485">
    <property type="entry name" value="Branch"/>
    <property type="match status" value="1"/>
</dbReference>
<dbReference type="InterPro" id="IPR003406">
    <property type="entry name" value="Glyco_trans_14"/>
</dbReference>
<dbReference type="RefSeq" id="WP_229961493.1">
    <property type="nucleotide sequence ID" value="NZ_JAJJWI010000013.1"/>
</dbReference>
<gene>
    <name evidence="15" type="ORF">ACFSKU_08065</name>
</gene>
<organism evidence="15 16">
    <name type="scientific">Pontibacter silvestris</name>
    <dbReference type="NCBI Taxonomy" id="2305183"/>
    <lineage>
        <taxon>Bacteria</taxon>
        <taxon>Pseudomonadati</taxon>
        <taxon>Bacteroidota</taxon>
        <taxon>Cytophagia</taxon>
        <taxon>Cytophagales</taxon>
        <taxon>Hymenobacteraceae</taxon>
        <taxon>Pontibacter</taxon>
    </lineage>
</organism>
<dbReference type="EMBL" id="JBHUHV010000024">
    <property type="protein sequence ID" value="MFD2066836.1"/>
    <property type="molecule type" value="Genomic_DNA"/>
</dbReference>
<keyword evidence="12" id="KW-1015">Disulfide bond</keyword>
<keyword evidence="7" id="KW-0256">Endoplasmic reticulum</keyword>
<keyword evidence="10" id="KW-0333">Golgi apparatus</keyword>
<evidence type="ECO:0000256" key="11">
    <source>
        <dbReference type="ARBA" id="ARBA00023136"/>
    </source>
</evidence>
<keyword evidence="16" id="KW-1185">Reference proteome</keyword>
<evidence type="ECO:0000256" key="8">
    <source>
        <dbReference type="ARBA" id="ARBA00022968"/>
    </source>
</evidence>
<evidence type="ECO:0000256" key="4">
    <source>
        <dbReference type="ARBA" id="ARBA00022679"/>
    </source>
</evidence>
<keyword evidence="5" id="KW-0812">Transmembrane</keyword>
<keyword evidence="9" id="KW-1133">Transmembrane helix</keyword>
<dbReference type="Proteomes" id="UP001597369">
    <property type="component" value="Unassembled WGS sequence"/>
</dbReference>
<evidence type="ECO:0000313" key="15">
    <source>
        <dbReference type="EMBL" id="MFD2066836.1"/>
    </source>
</evidence>
<evidence type="ECO:0000256" key="12">
    <source>
        <dbReference type="ARBA" id="ARBA00023157"/>
    </source>
</evidence>
<protein>
    <recommendedName>
        <fullName evidence="14">Peptide O-xylosyltransferase</fullName>
    </recommendedName>
</protein>
<evidence type="ECO:0000256" key="5">
    <source>
        <dbReference type="ARBA" id="ARBA00022692"/>
    </source>
</evidence>
<keyword evidence="4" id="KW-0808">Transferase</keyword>
<evidence type="ECO:0000313" key="16">
    <source>
        <dbReference type="Proteomes" id="UP001597369"/>
    </source>
</evidence>
<dbReference type="PANTHER" id="PTHR46025">
    <property type="entry name" value="XYLOSYLTRANSFERASE OXT"/>
    <property type="match status" value="1"/>
</dbReference>
<evidence type="ECO:0000256" key="3">
    <source>
        <dbReference type="ARBA" id="ARBA00022676"/>
    </source>
</evidence>
<evidence type="ECO:0000256" key="10">
    <source>
        <dbReference type="ARBA" id="ARBA00023034"/>
    </source>
</evidence>
<evidence type="ECO:0000256" key="14">
    <source>
        <dbReference type="ARBA" id="ARBA00042865"/>
    </source>
</evidence>
<evidence type="ECO:0000256" key="2">
    <source>
        <dbReference type="ARBA" id="ARBA00004648"/>
    </source>
</evidence>
<accession>A0ABW4WWS5</accession>
<evidence type="ECO:0000256" key="7">
    <source>
        <dbReference type="ARBA" id="ARBA00022824"/>
    </source>
</evidence>
<reference evidence="16" key="1">
    <citation type="journal article" date="2019" name="Int. J. Syst. Evol. Microbiol.">
        <title>The Global Catalogue of Microorganisms (GCM) 10K type strain sequencing project: providing services to taxonomists for standard genome sequencing and annotation.</title>
        <authorList>
            <consortium name="The Broad Institute Genomics Platform"/>
            <consortium name="The Broad Institute Genome Sequencing Center for Infectious Disease"/>
            <person name="Wu L."/>
            <person name="Ma J."/>
        </authorList>
    </citation>
    <scope>NUCLEOTIDE SEQUENCE [LARGE SCALE GENOMIC DNA]</scope>
    <source>
        <strain evidence="16">JCM 16545</strain>
    </source>
</reference>
<evidence type="ECO:0000256" key="6">
    <source>
        <dbReference type="ARBA" id="ARBA00022723"/>
    </source>
</evidence>
<dbReference type="InterPro" id="IPR043538">
    <property type="entry name" value="XYLT"/>
</dbReference>
<comment type="subcellular location">
    <subcellularLocation>
        <location evidence="2">Endoplasmic reticulum membrane</location>
        <topology evidence="2">Single-pass type II membrane protein</topology>
    </subcellularLocation>
    <subcellularLocation>
        <location evidence="1">Golgi apparatus membrane</location>
        <topology evidence="1">Single-pass type II membrane protein</topology>
    </subcellularLocation>
</comment>
<proteinExistence type="predicted"/>
<keyword evidence="13" id="KW-0325">Glycoprotein</keyword>
<keyword evidence="8" id="KW-0735">Signal-anchor</keyword>
<keyword evidence="3" id="KW-0328">Glycosyltransferase</keyword>
<evidence type="ECO:0000256" key="13">
    <source>
        <dbReference type="ARBA" id="ARBA00023180"/>
    </source>
</evidence>
<dbReference type="PANTHER" id="PTHR46025:SF3">
    <property type="entry name" value="XYLOSYLTRANSFERASE OXT"/>
    <property type="match status" value="1"/>
</dbReference>
<evidence type="ECO:0000256" key="1">
    <source>
        <dbReference type="ARBA" id="ARBA00004323"/>
    </source>
</evidence>
<keyword evidence="11" id="KW-0472">Membrane</keyword>
<keyword evidence="6" id="KW-0479">Metal-binding</keyword>
<comment type="caution">
    <text evidence="15">The sequence shown here is derived from an EMBL/GenBank/DDBJ whole genome shotgun (WGS) entry which is preliminary data.</text>
</comment>
<evidence type="ECO:0000256" key="9">
    <source>
        <dbReference type="ARBA" id="ARBA00022989"/>
    </source>
</evidence>
<sequence>MKIAYIILVHKNPKQVARLINRLNTQNTIFSLHLDASVPLEDFKNIVLSGNPGCDNIHFKEKRYRTRWGGFNAVRATAELIESVLPYKPDHVFFLSGQDYPLKTNQDIRTLLKEEYKDSILIENRRFNADPNKPNRLNRFYFCDYFDWEKKKLIPRLLTKVLPSRKFLDGMQPYIGRVQFILPLKAAEYVTAEYRNNKKLNNFFKYVLCADELYFQTILLNSEFAPKVLNTRIHYANYDVPHPVVWQAKDIEHLKKQPNLFARKFDINVDEKVLDLLDEYLQYSKPVDI</sequence>